<gene>
    <name evidence="1" type="ORF">Asi03nite_74280</name>
</gene>
<evidence type="ECO:0008006" key="3">
    <source>
        <dbReference type="Google" id="ProtNLM"/>
    </source>
</evidence>
<name>A0A919NFU0_9ACTN</name>
<dbReference type="Proteomes" id="UP000629619">
    <property type="component" value="Unassembled WGS sequence"/>
</dbReference>
<dbReference type="AlphaFoldDB" id="A0A919NFU0"/>
<reference evidence="1" key="1">
    <citation type="submission" date="2021-01" db="EMBL/GenBank/DDBJ databases">
        <title>Whole genome shotgun sequence of Actinoplanes siamensis NBRC 109076.</title>
        <authorList>
            <person name="Komaki H."/>
            <person name="Tamura T."/>
        </authorList>
    </citation>
    <scope>NUCLEOTIDE SEQUENCE</scope>
    <source>
        <strain evidence="1">NBRC 109076</strain>
    </source>
</reference>
<dbReference type="EMBL" id="BOMW01000112">
    <property type="protein sequence ID" value="GIF09890.1"/>
    <property type="molecule type" value="Genomic_DNA"/>
</dbReference>
<keyword evidence="2" id="KW-1185">Reference proteome</keyword>
<sequence>MTSQVDLQWPLTLIRECNSSATLFSRGLDTVRTMRHDYTDSVVAMSLLALGAEKMLKLTIGMSERDQGRDWPTKKVMRENVGHRVLKADQNARALLDAHAGTVPGLLDGMKTQVAADPVLPVVLNALDAFGDAGRFHYLDVLTGATPDDESPQTLWGELTTAMTVGDPALLADIKSTENYERGRQRLNKEITDSLTRWWELYIAAWRTGAIGDEAKRYAHELALEARDAR</sequence>
<accession>A0A919NFU0</accession>
<protein>
    <recommendedName>
        <fullName evidence="3">AbiV family abortive infection protein</fullName>
    </recommendedName>
</protein>
<proteinExistence type="predicted"/>
<organism evidence="1 2">
    <name type="scientific">Actinoplanes siamensis</name>
    <dbReference type="NCBI Taxonomy" id="1223317"/>
    <lineage>
        <taxon>Bacteria</taxon>
        <taxon>Bacillati</taxon>
        <taxon>Actinomycetota</taxon>
        <taxon>Actinomycetes</taxon>
        <taxon>Micromonosporales</taxon>
        <taxon>Micromonosporaceae</taxon>
        <taxon>Actinoplanes</taxon>
    </lineage>
</organism>
<comment type="caution">
    <text evidence="1">The sequence shown here is derived from an EMBL/GenBank/DDBJ whole genome shotgun (WGS) entry which is preliminary data.</text>
</comment>
<evidence type="ECO:0000313" key="2">
    <source>
        <dbReference type="Proteomes" id="UP000629619"/>
    </source>
</evidence>
<evidence type="ECO:0000313" key="1">
    <source>
        <dbReference type="EMBL" id="GIF09890.1"/>
    </source>
</evidence>